<keyword evidence="2" id="KW-1185">Reference proteome</keyword>
<reference evidence="1 2" key="1">
    <citation type="submission" date="2014-10" db="EMBL/GenBank/DDBJ databases">
        <title>Draft genome sequence of Novosphingobium subterraneum DSM 12447.</title>
        <authorList>
            <person name="Gan H.M."/>
            <person name="Gan H.Y."/>
            <person name="Savka M.A."/>
        </authorList>
    </citation>
    <scope>NUCLEOTIDE SEQUENCE [LARGE SCALE GENOMIC DNA]</scope>
    <source>
        <strain evidence="1 2">DSM 12447</strain>
    </source>
</reference>
<dbReference type="InterPro" id="IPR003772">
    <property type="entry name" value="YceD"/>
</dbReference>
<protein>
    <recommendedName>
        <fullName evidence="3">DNA-binding protein</fullName>
    </recommendedName>
</protein>
<gene>
    <name evidence="1" type="ORF">NJ75_01724</name>
</gene>
<comment type="caution">
    <text evidence="1">The sequence shown here is derived from an EMBL/GenBank/DDBJ whole genome shotgun (WGS) entry which is preliminary data.</text>
</comment>
<proteinExistence type="predicted"/>
<dbReference type="EMBL" id="JRVC01000007">
    <property type="protein sequence ID" value="KHS46888.1"/>
    <property type="molecule type" value="Genomic_DNA"/>
</dbReference>
<dbReference type="Pfam" id="PF02620">
    <property type="entry name" value="YceD"/>
    <property type="match status" value="1"/>
</dbReference>
<dbReference type="RefSeq" id="WP_322788217.1">
    <property type="nucleotide sequence ID" value="NZ_JRVC01000007.1"/>
</dbReference>
<dbReference type="AlphaFoldDB" id="A0A0B8ZKY2"/>
<dbReference type="PATRIC" id="fig|48936.3.peg.1730"/>
<sequence>MTMNSEFSRIVDLRQIGDEPVVLEPTEAERKRLAARFQLSEVKAMQATISLRQEGNSVEARGHLAASIVQACAISGEDFPVTISEPISLRFVPPGAAHDPDEEIEITADDCDEIEYEGTSFDLGEAVAQSLALAIDPFAEGPDADKARAEHNLGGDVATGPFAALAALKKD</sequence>
<evidence type="ECO:0008006" key="3">
    <source>
        <dbReference type="Google" id="ProtNLM"/>
    </source>
</evidence>
<name>A0A0B8ZKY2_9SPHN</name>
<dbReference type="Proteomes" id="UP000031338">
    <property type="component" value="Unassembled WGS sequence"/>
</dbReference>
<evidence type="ECO:0000313" key="1">
    <source>
        <dbReference type="EMBL" id="KHS46888.1"/>
    </source>
</evidence>
<dbReference type="STRING" id="48936.NJ75_01724"/>
<accession>A0A0B8ZKY2</accession>
<evidence type="ECO:0000313" key="2">
    <source>
        <dbReference type="Proteomes" id="UP000031338"/>
    </source>
</evidence>
<organism evidence="1 2">
    <name type="scientific">Novosphingobium subterraneum</name>
    <dbReference type="NCBI Taxonomy" id="48936"/>
    <lineage>
        <taxon>Bacteria</taxon>
        <taxon>Pseudomonadati</taxon>
        <taxon>Pseudomonadota</taxon>
        <taxon>Alphaproteobacteria</taxon>
        <taxon>Sphingomonadales</taxon>
        <taxon>Sphingomonadaceae</taxon>
        <taxon>Novosphingobium</taxon>
    </lineage>
</organism>